<dbReference type="UniPathway" id="UPA00068">
    <property type="reaction ID" value="UER00108"/>
</dbReference>
<evidence type="ECO:0000259" key="9">
    <source>
        <dbReference type="SMART" id="SM00859"/>
    </source>
</evidence>
<feature type="domain" description="Semialdehyde dehydrogenase NAD-binding" evidence="9">
    <location>
        <begin position="2"/>
        <end position="140"/>
    </location>
</feature>
<dbReference type="InterPro" id="IPR058924">
    <property type="entry name" value="AGPR_dimerisation_dom"/>
</dbReference>
<dbReference type="SUPFAM" id="SSF51735">
    <property type="entry name" value="NAD(P)-binding Rossmann-fold domains"/>
    <property type="match status" value="1"/>
</dbReference>
<dbReference type="InterPro" id="IPR000706">
    <property type="entry name" value="AGPR_type-1"/>
</dbReference>
<dbReference type="InterPro" id="IPR036291">
    <property type="entry name" value="NAD(P)-bd_dom_sf"/>
</dbReference>
<protein>
    <recommendedName>
        <fullName evidence="7">N-acetyl-gamma-glutamyl-phosphate reductase</fullName>
        <shortName evidence="7">AGPR</shortName>
        <ecNumber evidence="7">1.2.1.38</ecNumber>
    </recommendedName>
    <alternativeName>
        <fullName evidence="7">N-acetyl-glutamate semialdehyde dehydrogenase</fullName>
        <shortName evidence="7">NAGSA dehydrogenase</shortName>
    </alternativeName>
</protein>
<comment type="catalytic activity">
    <reaction evidence="6 7">
        <text>N-acetyl-L-glutamate 5-semialdehyde + phosphate + NADP(+) = N-acetyl-L-glutamyl 5-phosphate + NADPH + H(+)</text>
        <dbReference type="Rhea" id="RHEA:21588"/>
        <dbReference type="ChEBI" id="CHEBI:15378"/>
        <dbReference type="ChEBI" id="CHEBI:29123"/>
        <dbReference type="ChEBI" id="CHEBI:43474"/>
        <dbReference type="ChEBI" id="CHEBI:57783"/>
        <dbReference type="ChEBI" id="CHEBI:57936"/>
        <dbReference type="ChEBI" id="CHEBI:58349"/>
        <dbReference type="EC" id="1.2.1.38"/>
    </reaction>
</comment>
<dbReference type="Pfam" id="PF01118">
    <property type="entry name" value="Semialdhyde_dh"/>
    <property type="match status" value="1"/>
</dbReference>
<keyword evidence="7" id="KW-0963">Cytoplasm</keyword>
<dbReference type="Gene3D" id="3.40.50.720">
    <property type="entry name" value="NAD(P)-binding Rossmann-like Domain"/>
    <property type="match status" value="1"/>
</dbReference>
<keyword evidence="5 7" id="KW-0560">Oxidoreductase</keyword>
<sequence length="344" mass="38501">MKAAIVGATGYSALELIRLLNRHPHVTVTEMISHSHDEELLSDMYPHMKAIIEKPMIEYDLSYLEKEVDVVFFATPAGISKSLVPEVLKTSLQCIDLSGDFRLLKKDYEEWYGGEAAASEVQKKATFGLAEIYKEEIKNAAFISNPGCYSTAALLGLIPIVQTEWITKKGIVIDAKSGTSGAGRKLSRMTHFSEMNEALIPYKFGKHQHTPEIEHYLSKEAGEEIKVTLATHLVPMTRGLLCTMYLPLNQSVTSKDIWELYQSFYEHDPFIRLQPLGTLPQTKQVTGSNYVDIGIHVDERTEQLIIVVAIDNLVKGAAGQAIQNLNLMNDWPIDEGLEYSPLYP</sequence>
<evidence type="ECO:0000256" key="1">
    <source>
        <dbReference type="ARBA" id="ARBA00004862"/>
    </source>
</evidence>
<proteinExistence type="inferred from homology"/>
<dbReference type="OrthoDB" id="9801289at2"/>
<dbReference type="InterPro" id="IPR023013">
    <property type="entry name" value="AGPR_AS"/>
</dbReference>
<dbReference type="GO" id="GO:0005737">
    <property type="term" value="C:cytoplasm"/>
    <property type="evidence" value="ECO:0007669"/>
    <property type="project" value="UniProtKB-SubCell"/>
</dbReference>
<organism evidence="10 11">
    <name type="scientific">Carnobacterium viridans</name>
    <dbReference type="NCBI Taxonomy" id="174587"/>
    <lineage>
        <taxon>Bacteria</taxon>
        <taxon>Bacillati</taxon>
        <taxon>Bacillota</taxon>
        <taxon>Bacilli</taxon>
        <taxon>Lactobacillales</taxon>
        <taxon>Carnobacteriaceae</taxon>
        <taxon>Carnobacterium</taxon>
    </lineage>
</organism>
<feature type="active site" evidence="7 8">
    <location>
        <position position="148"/>
    </location>
</feature>
<dbReference type="CDD" id="cd23934">
    <property type="entry name" value="AGPR_1_C"/>
    <property type="match status" value="1"/>
</dbReference>
<comment type="subcellular location">
    <subcellularLocation>
        <location evidence="7">Cytoplasm</location>
    </subcellularLocation>
</comment>
<dbReference type="InterPro" id="IPR050085">
    <property type="entry name" value="AGPR"/>
</dbReference>
<gene>
    <name evidence="7" type="primary">argC</name>
    <name evidence="10" type="ORF">SAMN04487752_2234</name>
</gene>
<dbReference type="SMART" id="SM00859">
    <property type="entry name" value="Semialdhyde_dh"/>
    <property type="match status" value="1"/>
</dbReference>
<evidence type="ECO:0000256" key="8">
    <source>
        <dbReference type="PROSITE-ProRule" id="PRU10010"/>
    </source>
</evidence>
<dbReference type="Gene3D" id="3.30.360.10">
    <property type="entry name" value="Dihydrodipicolinate Reductase, domain 2"/>
    <property type="match status" value="1"/>
</dbReference>
<dbReference type="GO" id="GO:0051287">
    <property type="term" value="F:NAD binding"/>
    <property type="evidence" value="ECO:0007669"/>
    <property type="project" value="InterPro"/>
</dbReference>
<dbReference type="InterPro" id="IPR000534">
    <property type="entry name" value="Semialdehyde_DH_NAD-bd"/>
</dbReference>
<dbReference type="GO" id="GO:0070401">
    <property type="term" value="F:NADP+ binding"/>
    <property type="evidence" value="ECO:0007669"/>
    <property type="project" value="InterPro"/>
</dbReference>
<dbReference type="PROSITE" id="PS01224">
    <property type="entry name" value="ARGC"/>
    <property type="match status" value="1"/>
</dbReference>
<keyword evidence="4 7" id="KW-0521">NADP</keyword>
<dbReference type="HAMAP" id="MF_00150">
    <property type="entry name" value="ArgC_type1"/>
    <property type="match status" value="1"/>
</dbReference>
<dbReference type="SUPFAM" id="SSF55347">
    <property type="entry name" value="Glyceraldehyde-3-phosphate dehydrogenase-like, C-terminal domain"/>
    <property type="match status" value="1"/>
</dbReference>
<dbReference type="Proteomes" id="UP000199481">
    <property type="component" value="Unassembled WGS sequence"/>
</dbReference>
<dbReference type="RefSeq" id="WP_089977920.1">
    <property type="nucleotide sequence ID" value="NZ_CP084916.1"/>
</dbReference>
<evidence type="ECO:0000256" key="7">
    <source>
        <dbReference type="HAMAP-Rule" id="MF_00150"/>
    </source>
</evidence>
<dbReference type="GO" id="GO:0006526">
    <property type="term" value="P:L-arginine biosynthetic process"/>
    <property type="evidence" value="ECO:0007669"/>
    <property type="project" value="UniProtKB-UniRule"/>
</dbReference>
<evidence type="ECO:0000313" key="10">
    <source>
        <dbReference type="EMBL" id="SDQ42591.1"/>
    </source>
</evidence>
<evidence type="ECO:0000256" key="2">
    <source>
        <dbReference type="ARBA" id="ARBA00022571"/>
    </source>
</evidence>
<dbReference type="Pfam" id="PF22698">
    <property type="entry name" value="Semialdhyde_dhC_1"/>
    <property type="match status" value="1"/>
</dbReference>
<dbReference type="GO" id="GO:0003942">
    <property type="term" value="F:N-acetyl-gamma-glutamyl-phosphate reductase activity"/>
    <property type="evidence" value="ECO:0007669"/>
    <property type="project" value="UniProtKB-UniRule"/>
</dbReference>
<evidence type="ECO:0000256" key="3">
    <source>
        <dbReference type="ARBA" id="ARBA00022605"/>
    </source>
</evidence>
<accession>A0A1H1ASU4</accession>
<evidence type="ECO:0000313" key="11">
    <source>
        <dbReference type="Proteomes" id="UP000199481"/>
    </source>
</evidence>
<dbReference type="AlphaFoldDB" id="A0A1H1ASU4"/>
<evidence type="ECO:0000256" key="4">
    <source>
        <dbReference type="ARBA" id="ARBA00022857"/>
    </source>
</evidence>
<keyword evidence="3 7" id="KW-0028">Amino-acid biosynthesis</keyword>
<dbReference type="NCBIfam" id="TIGR01850">
    <property type="entry name" value="argC"/>
    <property type="match status" value="1"/>
</dbReference>
<comment type="function">
    <text evidence="7">Catalyzes the NADPH-dependent reduction of N-acetyl-5-glutamyl phosphate to yield N-acetyl-L-glutamate 5-semialdehyde.</text>
</comment>
<keyword evidence="11" id="KW-1185">Reference proteome</keyword>
<comment type="similarity">
    <text evidence="7">Belongs to the NAGSA dehydrogenase family. Type 1 subfamily.</text>
</comment>
<evidence type="ECO:0000256" key="6">
    <source>
        <dbReference type="ARBA" id="ARBA00050557"/>
    </source>
</evidence>
<evidence type="ECO:0000256" key="5">
    <source>
        <dbReference type="ARBA" id="ARBA00023002"/>
    </source>
</evidence>
<keyword evidence="2 7" id="KW-0055">Arginine biosynthesis</keyword>
<name>A0A1H1ASU4_9LACT</name>
<dbReference type="CDD" id="cd17895">
    <property type="entry name" value="AGPR_1_N"/>
    <property type="match status" value="1"/>
</dbReference>
<dbReference type="FunFam" id="3.30.360.10:FF:000014">
    <property type="entry name" value="N-acetyl-gamma-glutamyl-phosphate reductase"/>
    <property type="match status" value="1"/>
</dbReference>
<dbReference type="PANTHER" id="PTHR32338">
    <property type="entry name" value="N-ACETYL-GAMMA-GLUTAMYL-PHOSPHATE REDUCTASE, CHLOROPLASTIC-RELATED-RELATED"/>
    <property type="match status" value="1"/>
</dbReference>
<comment type="pathway">
    <text evidence="1 7">Amino-acid biosynthesis; L-arginine biosynthesis; N(2)-acetyl-L-ornithine from L-glutamate: step 3/4.</text>
</comment>
<dbReference type="EMBL" id="FNJW01000008">
    <property type="protein sequence ID" value="SDQ42591.1"/>
    <property type="molecule type" value="Genomic_DNA"/>
</dbReference>
<reference evidence="11" key="1">
    <citation type="submission" date="2016-10" db="EMBL/GenBank/DDBJ databases">
        <authorList>
            <person name="Varghese N."/>
            <person name="Submissions S."/>
        </authorList>
    </citation>
    <scope>NUCLEOTIDE SEQUENCE [LARGE SCALE GENOMIC DNA]</scope>
    <source>
        <strain evidence="11">MPL-11</strain>
    </source>
</reference>
<dbReference type="EC" id="1.2.1.38" evidence="7"/>
<dbReference type="PANTHER" id="PTHR32338:SF10">
    <property type="entry name" value="N-ACETYL-GAMMA-GLUTAMYL-PHOSPHATE REDUCTASE, CHLOROPLASTIC-RELATED"/>
    <property type="match status" value="1"/>
</dbReference>